<dbReference type="Pfam" id="PF09711">
    <property type="entry name" value="Cas_Csn2"/>
    <property type="match status" value="1"/>
</dbReference>
<dbReference type="Gene3D" id="3.40.50.11940">
    <property type="match status" value="2"/>
</dbReference>
<dbReference type="InterPro" id="IPR010146">
    <property type="entry name" value="CRISPR-assoc_prot_Csn2-typ"/>
</dbReference>
<proteinExistence type="predicted"/>
<accession>B9CMG5</accession>
<protein>
    <submittedName>
        <fullName evidence="1">Putative CRISPR-associated protein, Csn2 family</fullName>
    </submittedName>
</protein>
<comment type="caution">
    <text evidence="1">The sequence shown here is derived from an EMBL/GenBank/DDBJ whole genome shotgun (WGS) entry which is preliminary data.</text>
</comment>
<dbReference type="NCBIfam" id="TIGR01866">
    <property type="entry name" value="cas_Csn2"/>
    <property type="match status" value="1"/>
</dbReference>
<evidence type="ECO:0000313" key="2">
    <source>
        <dbReference type="Proteomes" id="UP000004070"/>
    </source>
</evidence>
<dbReference type="CDD" id="cd09644">
    <property type="entry name" value="Csn2"/>
    <property type="match status" value="1"/>
</dbReference>
<reference evidence="1 2" key="1">
    <citation type="submission" date="2009-01" db="EMBL/GenBank/DDBJ databases">
        <authorList>
            <person name="Madupu R."/>
            <person name="Sebastian Y."/>
            <person name="Durkin A.S."/>
            <person name="Torralba M."/>
            <person name="Methe B."/>
            <person name="Sutton G.G."/>
            <person name="Strausberg R.L."/>
            <person name="Nelson K.E."/>
        </authorList>
    </citation>
    <scope>NUCLEOTIDE SEQUENCE [LARGE SCALE GENOMIC DNA]</scope>
    <source>
        <strain evidence="1 2">ATCC 49626</strain>
    </source>
</reference>
<dbReference type="STRING" id="1383.IV60_GL000898"/>
<dbReference type="InterPro" id="IPR038600">
    <property type="entry name" value="Csn2_sf"/>
</dbReference>
<dbReference type="Proteomes" id="UP000004070">
    <property type="component" value="Unassembled WGS sequence"/>
</dbReference>
<dbReference type="RefSeq" id="WP_003149064.1">
    <property type="nucleotide sequence ID" value="NZ_ACFE01000002.1"/>
</dbReference>
<evidence type="ECO:0000313" key="1">
    <source>
        <dbReference type="EMBL" id="EEE17284.1"/>
    </source>
</evidence>
<dbReference type="eggNOG" id="ENOG5032CMC">
    <property type="taxonomic scope" value="Bacteria"/>
</dbReference>
<sequence length="226" mass="26612">MRLIFSGLERAIKIEPGFAAVLQIENQALFSRIVLSLMKGNNEDSLEPYTLWDRDEKVCFQNQSIFISDPLNLPWDNKSLIGEVIKKMERELLEDEIIRTEIESTERLLMTNLMKLGVGLQSQYEFSLEWDFKRYLKMLGFGIGIQIDRPYLDNLISFVSLALDAGCNKILTFVNLKTFLTKSELERFYEYIFFSKIRVLLLENKVDESYYKYEQKNTVDQHFLEL</sequence>
<dbReference type="AlphaFoldDB" id="B9CMG5"/>
<gene>
    <name evidence="1" type="ORF">ATORI0001_1507</name>
</gene>
<name>B9CMG5_LANR4</name>
<organism evidence="1 2">
    <name type="scientific">Lancefieldella rimae (strain ATCC 49626 / DSM 7090 / CCUG 31168 / NBRC 15546 / VPI D140H-11A)</name>
    <name type="common">Atopobium rimae</name>
    <dbReference type="NCBI Taxonomy" id="553184"/>
    <lineage>
        <taxon>Bacteria</taxon>
        <taxon>Bacillati</taxon>
        <taxon>Actinomycetota</taxon>
        <taxon>Coriobacteriia</taxon>
        <taxon>Coriobacteriales</taxon>
        <taxon>Atopobiaceae</taxon>
        <taxon>Lancefieldella</taxon>
    </lineage>
</organism>
<dbReference type="EMBL" id="ACFE01000002">
    <property type="protein sequence ID" value="EEE17284.1"/>
    <property type="molecule type" value="Genomic_DNA"/>
</dbReference>
<dbReference type="GeneID" id="84904683"/>